<keyword evidence="3" id="KW-1185">Reference proteome</keyword>
<gene>
    <name evidence="2" type="ORF">Lmac_1120</name>
</gene>
<dbReference type="PATRIC" id="fig|466.6.peg.1191"/>
<sequence>MANVVNEIPEGRLEVSIDDDPVALVERVYQLWWHWANFELYVVSPSIPPVFPPIIIEPEVISGSNEKEFVYNIHDHGFKLTTSKGEDMYTCGMSMCKLFNTIEKMIHLLIERLKSGGIDEETEVQVAFGGHMIAQRKAFESVINLTYNVVVTNFDPGEWGENYLRIVKRLADKGYGYPPPAPRETRLIPTTPGLSR</sequence>
<accession>A0A0W0W6W8</accession>
<evidence type="ECO:0000256" key="1">
    <source>
        <dbReference type="SAM" id="MobiDB-lite"/>
    </source>
</evidence>
<dbReference type="RefSeq" id="WP_058451901.1">
    <property type="nucleotide sequence ID" value="NZ_CAAAIB010000010.1"/>
</dbReference>
<dbReference type="Proteomes" id="UP000054908">
    <property type="component" value="Unassembled WGS sequence"/>
</dbReference>
<dbReference type="AlphaFoldDB" id="A0A0W0W6W8"/>
<protein>
    <submittedName>
        <fullName evidence="2">Virulence protein</fullName>
    </submittedName>
</protein>
<name>A0A0W0W6W8_9GAMM</name>
<reference evidence="2 3" key="1">
    <citation type="submission" date="2015-11" db="EMBL/GenBank/DDBJ databases">
        <title>Genomic analysis of 38 Legionella species identifies large and diverse effector repertoires.</title>
        <authorList>
            <person name="Burstein D."/>
            <person name="Amaro F."/>
            <person name="Zusman T."/>
            <person name="Lifshitz Z."/>
            <person name="Cohen O."/>
            <person name="Gilbert J.A."/>
            <person name="Pupko T."/>
            <person name="Shuman H.A."/>
            <person name="Segal G."/>
        </authorList>
    </citation>
    <scope>NUCLEOTIDE SEQUENCE [LARGE SCALE GENOMIC DNA]</scope>
    <source>
        <strain evidence="2 3">PX-1-G2-E2</strain>
    </source>
</reference>
<dbReference type="OrthoDB" id="5645946at2"/>
<feature type="region of interest" description="Disordered" evidence="1">
    <location>
        <begin position="177"/>
        <end position="196"/>
    </location>
</feature>
<dbReference type="EMBL" id="LNYL01000027">
    <property type="protein sequence ID" value="KTD28061.1"/>
    <property type="molecule type" value="Genomic_DNA"/>
</dbReference>
<dbReference type="STRING" id="466.Lmac_1120"/>
<proteinExistence type="predicted"/>
<organism evidence="2 3">
    <name type="scientific">Legionella maceachernii</name>
    <dbReference type="NCBI Taxonomy" id="466"/>
    <lineage>
        <taxon>Bacteria</taxon>
        <taxon>Pseudomonadati</taxon>
        <taxon>Pseudomonadota</taxon>
        <taxon>Gammaproteobacteria</taxon>
        <taxon>Legionellales</taxon>
        <taxon>Legionellaceae</taxon>
        <taxon>Legionella</taxon>
    </lineage>
</organism>
<evidence type="ECO:0000313" key="3">
    <source>
        <dbReference type="Proteomes" id="UP000054908"/>
    </source>
</evidence>
<comment type="caution">
    <text evidence="2">The sequence shown here is derived from an EMBL/GenBank/DDBJ whole genome shotgun (WGS) entry which is preliminary data.</text>
</comment>
<evidence type="ECO:0000313" key="2">
    <source>
        <dbReference type="EMBL" id="KTD28061.1"/>
    </source>
</evidence>